<evidence type="ECO:0000313" key="2">
    <source>
        <dbReference type="Proteomes" id="UP000276776"/>
    </source>
</evidence>
<organism evidence="3">
    <name type="scientific">Thelazia callipaeda</name>
    <name type="common">Oriental eyeworm</name>
    <name type="synonym">Parasitic nematode</name>
    <dbReference type="NCBI Taxonomy" id="103827"/>
    <lineage>
        <taxon>Eukaryota</taxon>
        <taxon>Metazoa</taxon>
        <taxon>Ecdysozoa</taxon>
        <taxon>Nematoda</taxon>
        <taxon>Chromadorea</taxon>
        <taxon>Rhabditida</taxon>
        <taxon>Spirurina</taxon>
        <taxon>Spiruromorpha</taxon>
        <taxon>Thelazioidea</taxon>
        <taxon>Thelaziidae</taxon>
        <taxon>Thelazia</taxon>
    </lineage>
</organism>
<dbReference type="WBParaSite" id="TCLT_0000260001-mRNA-1">
    <property type="protein sequence ID" value="TCLT_0000260001-mRNA-1"/>
    <property type="gene ID" value="TCLT_0000260001"/>
</dbReference>
<protein>
    <submittedName>
        <fullName evidence="3">Protein kinase domain-containing protein</fullName>
    </submittedName>
</protein>
<dbReference type="OMA" id="SYWEAYI"/>
<dbReference type="OrthoDB" id="248495at2759"/>
<keyword evidence="2" id="KW-1185">Reference proteome</keyword>
<dbReference type="InterPro" id="IPR011009">
    <property type="entry name" value="Kinase-like_dom_sf"/>
</dbReference>
<reference evidence="3" key="1">
    <citation type="submission" date="2017-02" db="UniProtKB">
        <authorList>
            <consortium name="WormBaseParasite"/>
        </authorList>
    </citation>
    <scope>IDENTIFICATION</scope>
</reference>
<dbReference type="SUPFAM" id="SSF56112">
    <property type="entry name" value="Protein kinase-like (PK-like)"/>
    <property type="match status" value="1"/>
</dbReference>
<sequence length="294" mass="34513">MPPFNYIFQKLSLPKYQTLNGSVNYICMLKGIPDRIYMLKVRQEYQANLELFMYSKIMDDLRTISGIIEIIQCLMFTDKCLIVQEYPCATLADFIQVQNSGNLILRESVIGIIVLDLMKILRCLQKNFIIHGCFKSDNIFIANRLLNFLIKNKLNFVMLKGEAALLVKLGNWDFANESSDSKEYHENINKNEIVIKSEYDNDQWNHERDTKDFISIVHELCDQPLENFYMHQLWLKLFDLELPSEHEWNTLIDELAEAVDIHINTNRGIPWITAQAEYNAIFDDLLQTNLEMRL</sequence>
<gene>
    <name evidence="1" type="ORF">TCLT_LOCUS2601</name>
</gene>
<proteinExistence type="predicted"/>
<dbReference type="Gene3D" id="1.10.510.10">
    <property type="entry name" value="Transferase(Phosphotransferase) domain 1"/>
    <property type="match status" value="1"/>
</dbReference>
<reference evidence="1 2" key="2">
    <citation type="submission" date="2018-11" db="EMBL/GenBank/DDBJ databases">
        <authorList>
            <consortium name="Pathogen Informatics"/>
        </authorList>
    </citation>
    <scope>NUCLEOTIDE SEQUENCE [LARGE SCALE GENOMIC DNA]</scope>
</reference>
<dbReference type="EMBL" id="UYYF01000582">
    <property type="protein sequence ID" value="VDM98653.1"/>
    <property type="molecule type" value="Genomic_DNA"/>
</dbReference>
<accession>A0A0N5CQV0</accession>
<evidence type="ECO:0000313" key="1">
    <source>
        <dbReference type="EMBL" id="VDM98653.1"/>
    </source>
</evidence>
<dbReference type="STRING" id="103827.A0A0N5CQV0"/>
<name>A0A0N5CQV0_THECL</name>
<evidence type="ECO:0000313" key="3">
    <source>
        <dbReference type="WBParaSite" id="TCLT_0000260001-mRNA-1"/>
    </source>
</evidence>
<dbReference type="Proteomes" id="UP000276776">
    <property type="component" value="Unassembled WGS sequence"/>
</dbReference>
<dbReference type="AlphaFoldDB" id="A0A0N5CQV0"/>